<dbReference type="Gene3D" id="3.40.50.1360">
    <property type="match status" value="1"/>
</dbReference>
<dbReference type="InterPro" id="IPR036390">
    <property type="entry name" value="WH_DNA-bd_sf"/>
</dbReference>
<dbReference type="GO" id="GO:0003677">
    <property type="term" value="F:DNA binding"/>
    <property type="evidence" value="ECO:0007669"/>
    <property type="project" value="UniProtKB-KW"/>
</dbReference>
<evidence type="ECO:0000256" key="3">
    <source>
        <dbReference type="ARBA" id="ARBA00023125"/>
    </source>
</evidence>
<protein>
    <submittedName>
        <fullName evidence="6">DeoR/GlpR family DNA-binding transcription regulator</fullName>
    </submittedName>
</protein>
<reference evidence="6 7" key="1">
    <citation type="submission" date="2023-11" db="EMBL/GenBank/DDBJ databases">
        <title>MicrobeMod: A computational toolkit for identifying prokaryotic methylation and restriction-modification with nanopore sequencing.</title>
        <authorList>
            <person name="Crits-Christoph A."/>
            <person name="Kang S.C."/>
            <person name="Lee H."/>
            <person name="Ostrov N."/>
        </authorList>
    </citation>
    <scope>NUCLEOTIDE SEQUENCE [LARGE SCALE GENOMIC DNA]</scope>
    <source>
        <strain evidence="6 7">ATCC 14820</strain>
    </source>
</reference>
<name>A0ABU4PS14_9SPHN</name>
<evidence type="ECO:0000259" key="5">
    <source>
        <dbReference type="PROSITE" id="PS51000"/>
    </source>
</evidence>
<comment type="caution">
    <text evidence="6">The sequence shown here is derived from an EMBL/GenBank/DDBJ whole genome shotgun (WGS) entry which is preliminary data.</text>
</comment>
<sequence length="278" mass="30054">MQTPFSPLDDAPGPRVIQSSRIAAILKLLEARSSLSIAELAARFDCSEETIRRDIRQLEQTGRVLKVHGGVRMPDADFEAPYRLRFREQADAKQQIGRAAAELVEPGMTLLIDSGTTSFWLVRALARVPDLTIVTNSIEVASEVLGRPKQRLFLAGGIINHDYRAAFGPEAIAYCGGFIPDLTIFSMGAIDVERGFLDFEPDEATFKRALIESARRIVVLADSTKFGRKGTTRVAGFGDVADLVTDAPPPHPFVTAAAATGMAVHVARPASAAEAQPL</sequence>
<dbReference type="SMART" id="SM00420">
    <property type="entry name" value="HTH_DEOR"/>
    <property type="match status" value="1"/>
</dbReference>
<dbReference type="InterPro" id="IPR014036">
    <property type="entry name" value="DeoR-like_C"/>
</dbReference>
<dbReference type="Pfam" id="PF08220">
    <property type="entry name" value="HTH_DeoR"/>
    <property type="match status" value="1"/>
</dbReference>
<gene>
    <name evidence="6" type="ORF">SIL82_17180</name>
</gene>
<dbReference type="InterPro" id="IPR037171">
    <property type="entry name" value="NagB/RpiA_transferase-like"/>
</dbReference>
<dbReference type="SUPFAM" id="SSF46785">
    <property type="entry name" value="Winged helix' DNA-binding domain"/>
    <property type="match status" value="1"/>
</dbReference>
<dbReference type="Pfam" id="PF00455">
    <property type="entry name" value="DeoRC"/>
    <property type="match status" value="1"/>
</dbReference>
<accession>A0ABU4PS14</accession>
<feature type="domain" description="HTH deoR-type" evidence="5">
    <location>
        <begin position="18"/>
        <end position="73"/>
    </location>
</feature>
<dbReference type="PROSITE" id="PS51000">
    <property type="entry name" value="HTH_DEOR_2"/>
    <property type="match status" value="1"/>
</dbReference>
<dbReference type="InterPro" id="IPR018356">
    <property type="entry name" value="Tscrpt_reg_HTH_DeoR_CS"/>
</dbReference>
<dbReference type="InterPro" id="IPR001034">
    <property type="entry name" value="DeoR_HTH"/>
</dbReference>
<dbReference type="RefSeq" id="WP_010406985.1">
    <property type="nucleotide sequence ID" value="NZ_JAWXXV010000001.1"/>
</dbReference>
<organism evidence="6 7">
    <name type="scientific">Sphingomonas echinoides</name>
    <dbReference type="NCBI Taxonomy" id="59803"/>
    <lineage>
        <taxon>Bacteria</taxon>
        <taxon>Pseudomonadati</taxon>
        <taxon>Pseudomonadota</taxon>
        <taxon>Alphaproteobacteria</taxon>
        <taxon>Sphingomonadales</taxon>
        <taxon>Sphingomonadaceae</taxon>
        <taxon>Sphingomonas</taxon>
    </lineage>
</organism>
<dbReference type="PROSITE" id="PS00894">
    <property type="entry name" value="HTH_DEOR_1"/>
    <property type="match status" value="1"/>
</dbReference>
<evidence type="ECO:0000256" key="4">
    <source>
        <dbReference type="ARBA" id="ARBA00023163"/>
    </source>
</evidence>
<evidence type="ECO:0000313" key="6">
    <source>
        <dbReference type="EMBL" id="MDX5985992.1"/>
    </source>
</evidence>
<dbReference type="PANTHER" id="PTHR30363">
    <property type="entry name" value="HTH-TYPE TRANSCRIPTIONAL REGULATOR SRLR-RELATED"/>
    <property type="match status" value="1"/>
</dbReference>
<dbReference type="SMART" id="SM01134">
    <property type="entry name" value="DeoRC"/>
    <property type="match status" value="1"/>
</dbReference>
<dbReference type="InterPro" id="IPR050313">
    <property type="entry name" value="Carb_Metab_HTH_regulators"/>
</dbReference>
<keyword evidence="3 6" id="KW-0238">DNA-binding</keyword>
<dbReference type="Proteomes" id="UP001279660">
    <property type="component" value="Unassembled WGS sequence"/>
</dbReference>
<evidence type="ECO:0000256" key="2">
    <source>
        <dbReference type="ARBA" id="ARBA00023015"/>
    </source>
</evidence>
<dbReference type="PRINTS" id="PR00037">
    <property type="entry name" value="HTHLACR"/>
</dbReference>
<evidence type="ECO:0000256" key="1">
    <source>
        <dbReference type="ARBA" id="ARBA00022491"/>
    </source>
</evidence>
<keyword evidence="2" id="KW-0805">Transcription regulation</keyword>
<dbReference type="SUPFAM" id="SSF100950">
    <property type="entry name" value="NagB/RpiA/CoA transferase-like"/>
    <property type="match status" value="1"/>
</dbReference>
<evidence type="ECO:0000313" key="7">
    <source>
        <dbReference type="Proteomes" id="UP001279660"/>
    </source>
</evidence>
<keyword evidence="4" id="KW-0804">Transcription</keyword>
<keyword evidence="7" id="KW-1185">Reference proteome</keyword>
<keyword evidence="1" id="KW-0678">Repressor</keyword>
<proteinExistence type="predicted"/>
<dbReference type="EMBL" id="JAWXXV010000001">
    <property type="protein sequence ID" value="MDX5985992.1"/>
    <property type="molecule type" value="Genomic_DNA"/>
</dbReference>
<dbReference type="PANTHER" id="PTHR30363:SF4">
    <property type="entry name" value="GLYCEROL-3-PHOSPHATE REGULON REPRESSOR"/>
    <property type="match status" value="1"/>
</dbReference>
<dbReference type="InterPro" id="IPR036388">
    <property type="entry name" value="WH-like_DNA-bd_sf"/>
</dbReference>
<dbReference type="Gene3D" id="1.10.10.10">
    <property type="entry name" value="Winged helix-like DNA-binding domain superfamily/Winged helix DNA-binding domain"/>
    <property type="match status" value="1"/>
</dbReference>